<organism evidence="4 5">
    <name type="scientific">Pseudonocardia sediminis</name>
    <dbReference type="NCBI Taxonomy" id="1397368"/>
    <lineage>
        <taxon>Bacteria</taxon>
        <taxon>Bacillati</taxon>
        <taxon>Actinomycetota</taxon>
        <taxon>Actinomycetes</taxon>
        <taxon>Pseudonocardiales</taxon>
        <taxon>Pseudonocardiaceae</taxon>
        <taxon>Pseudonocardia</taxon>
    </lineage>
</organism>
<dbReference type="GO" id="GO:0016491">
    <property type="term" value="F:oxidoreductase activity"/>
    <property type="evidence" value="ECO:0007669"/>
    <property type="project" value="UniProtKB-KW"/>
</dbReference>
<dbReference type="Proteomes" id="UP000291591">
    <property type="component" value="Unassembled WGS sequence"/>
</dbReference>
<keyword evidence="5" id="KW-1185">Reference proteome</keyword>
<evidence type="ECO:0000313" key="5">
    <source>
        <dbReference type="Proteomes" id="UP000291591"/>
    </source>
</evidence>
<feature type="region of interest" description="Disordered" evidence="2">
    <location>
        <begin position="1"/>
        <end position="21"/>
    </location>
</feature>
<feature type="domain" description="NADP-dependent oxidoreductase" evidence="3">
    <location>
        <begin position="77"/>
        <end position="363"/>
    </location>
</feature>
<dbReference type="Gene3D" id="3.20.20.100">
    <property type="entry name" value="NADP-dependent oxidoreductase domain"/>
    <property type="match status" value="1"/>
</dbReference>
<comment type="caution">
    <text evidence="4">The sequence shown here is derived from an EMBL/GenBank/DDBJ whole genome shotgun (WGS) entry which is preliminary data.</text>
</comment>
<proteinExistence type="predicted"/>
<dbReference type="InterPro" id="IPR020471">
    <property type="entry name" value="AKR"/>
</dbReference>
<sequence length="386" mass="40719">MGQAVVRMDPAAPRPGRVPRGAFGTPEVSRGALGACLGGGAGWGRGAGSRRGGGALGTMGAMRYLEQLGTAKRYSVIGLGTWQFGSKEWGYGDDYAGGESAKIVARARELGITVFDTAEAYGFGRSERILGDALASTGGTGDTVVASKIFPILPTAPVVQQRGVASAQRLGVRTIDLYQVHQPNPLVGDATTMRGMRALRDVGIVDEVGVSNYSPDRWRAAETALGSRLLSNQVQFSLVAREPMDELIPWAQRTGHLVMAWSPLAQGLLTGRYDADHRPSNTVRQTSVWLPENLDAARPLLDTLRDVASAHDASPAQIALAWVLHFPNVVAIPGASSVRQVESNAAAADITLTDGEHAGLTAAAQAYRPRTGIPALPRLVADKLGR</sequence>
<evidence type="ECO:0000256" key="2">
    <source>
        <dbReference type="SAM" id="MobiDB-lite"/>
    </source>
</evidence>
<dbReference type="PANTHER" id="PTHR43364:SF4">
    <property type="entry name" value="NAD(P)-LINKED OXIDOREDUCTASE SUPERFAMILY PROTEIN"/>
    <property type="match status" value="1"/>
</dbReference>
<name>A0A4Q7UTZ3_PSEST</name>
<dbReference type="EMBL" id="SHKL01000001">
    <property type="protein sequence ID" value="RZT85312.1"/>
    <property type="molecule type" value="Genomic_DNA"/>
</dbReference>
<dbReference type="Pfam" id="PF00248">
    <property type="entry name" value="Aldo_ket_red"/>
    <property type="match status" value="1"/>
</dbReference>
<accession>A0A4Q7UTZ3</accession>
<keyword evidence="1" id="KW-0560">Oxidoreductase</keyword>
<dbReference type="InterPro" id="IPR050523">
    <property type="entry name" value="AKR_Detox_Biosynth"/>
</dbReference>
<dbReference type="PANTHER" id="PTHR43364">
    <property type="entry name" value="NADH-SPECIFIC METHYLGLYOXAL REDUCTASE-RELATED"/>
    <property type="match status" value="1"/>
</dbReference>
<evidence type="ECO:0000313" key="4">
    <source>
        <dbReference type="EMBL" id="RZT85312.1"/>
    </source>
</evidence>
<feature type="compositionally biased region" description="Low complexity" evidence="2">
    <location>
        <begin position="10"/>
        <end position="21"/>
    </location>
</feature>
<gene>
    <name evidence="4" type="ORF">EV383_2176</name>
</gene>
<evidence type="ECO:0000259" key="3">
    <source>
        <dbReference type="Pfam" id="PF00248"/>
    </source>
</evidence>
<dbReference type="AlphaFoldDB" id="A0A4Q7UTZ3"/>
<dbReference type="PRINTS" id="PR00069">
    <property type="entry name" value="ALDKETRDTASE"/>
</dbReference>
<protein>
    <submittedName>
        <fullName evidence="4">Aryl-alcohol dehydrogenase-like predicted oxidoreductase</fullName>
    </submittedName>
</protein>
<evidence type="ECO:0000256" key="1">
    <source>
        <dbReference type="ARBA" id="ARBA00023002"/>
    </source>
</evidence>
<dbReference type="InterPro" id="IPR023210">
    <property type="entry name" value="NADP_OxRdtase_dom"/>
</dbReference>
<dbReference type="InterPro" id="IPR036812">
    <property type="entry name" value="NAD(P)_OxRdtase_dom_sf"/>
</dbReference>
<dbReference type="SUPFAM" id="SSF51430">
    <property type="entry name" value="NAD(P)-linked oxidoreductase"/>
    <property type="match status" value="1"/>
</dbReference>
<reference evidence="4 5" key="1">
    <citation type="submission" date="2019-02" db="EMBL/GenBank/DDBJ databases">
        <title>Sequencing the genomes of 1000 actinobacteria strains.</title>
        <authorList>
            <person name="Klenk H.-P."/>
        </authorList>
    </citation>
    <scope>NUCLEOTIDE SEQUENCE [LARGE SCALE GENOMIC DNA]</scope>
    <source>
        <strain evidence="4 5">DSM 45779</strain>
    </source>
</reference>